<comment type="caution">
    <text evidence="4">The sequence shown here is derived from an EMBL/GenBank/DDBJ whole genome shotgun (WGS) entry which is preliminary data.</text>
</comment>
<dbReference type="GO" id="GO:0016020">
    <property type="term" value="C:membrane"/>
    <property type="evidence" value="ECO:0007669"/>
    <property type="project" value="TreeGrafter"/>
</dbReference>
<dbReference type="EMBL" id="JXMU01000010">
    <property type="protein sequence ID" value="KPB01452.1"/>
    <property type="molecule type" value="Genomic_DNA"/>
</dbReference>
<evidence type="ECO:0000313" key="4">
    <source>
        <dbReference type="EMBL" id="KPB01452.1"/>
    </source>
</evidence>
<gene>
    <name evidence="4" type="ORF">SU32_07610</name>
</gene>
<feature type="transmembrane region" description="Helical" evidence="1">
    <location>
        <begin position="6"/>
        <end position="27"/>
    </location>
</feature>
<dbReference type="GO" id="GO:0016747">
    <property type="term" value="F:acyltransferase activity, transferring groups other than amino-acyl groups"/>
    <property type="evidence" value="ECO:0007669"/>
    <property type="project" value="InterPro"/>
</dbReference>
<feature type="transmembrane region" description="Helical" evidence="1">
    <location>
        <begin position="160"/>
        <end position="182"/>
    </location>
</feature>
<dbReference type="Proteomes" id="UP000038011">
    <property type="component" value="Unassembled WGS sequence"/>
</dbReference>
<evidence type="ECO:0000259" key="2">
    <source>
        <dbReference type="Pfam" id="PF01757"/>
    </source>
</evidence>
<dbReference type="OrthoDB" id="9796461at2"/>
<keyword evidence="1" id="KW-0472">Membrane</keyword>
<dbReference type="AlphaFoldDB" id="A0A0N0E7Q7"/>
<reference evidence="4 5" key="1">
    <citation type="submission" date="2015-01" db="EMBL/GenBank/DDBJ databases">
        <title>Ahrensia donghaiensis sp. nov., a novel dimethylsulphoniopropionate-cleavage bacterium isolated from seawater and emended descriptions of the genus Ahrensia and Ahrensia kielensis.</title>
        <authorList>
            <person name="Liu J."/>
        </authorList>
    </citation>
    <scope>NUCLEOTIDE SEQUENCE [LARGE SCALE GENOMIC DNA]</scope>
    <source>
        <strain evidence="4 5">LZD062</strain>
    </source>
</reference>
<organism evidence="4 5">
    <name type="scientific">Ahrensia marina</name>
    <dbReference type="NCBI Taxonomy" id="1514904"/>
    <lineage>
        <taxon>Bacteria</taxon>
        <taxon>Pseudomonadati</taxon>
        <taxon>Pseudomonadota</taxon>
        <taxon>Alphaproteobacteria</taxon>
        <taxon>Hyphomicrobiales</taxon>
        <taxon>Ahrensiaceae</taxon>
        <taxon>Ahrensia</taxon>
    </lineage>
</organism>
<dbReference type="InterPro" id="IPR050879">
    <property type="entry name" value="Acyltransferase_3"/>
</dbReference>
<keyword evidence="1" id="KW-1133">Transmembrane helix</keyword>
<keyword evidence="1" id="KW-0812">Transmembrane</keyword>
<protein>
    <recommendedName>
        <fullName evidence="6">SGNH domain-containing protein</fullName>
    </recommendedName>
</protein>
<feature type="domain" description="Acyltransferase 3" evidence="2">
    <location>
        <begin position="5"/>
        <end position="207"/>
    </location>
</feature>
<sequence length="521" mass="58326">MSALLHTWSLSVEEQFYLLFGLILFLGNYLRFGVLLAVLFGIGVLFAAVGYITMVSPSLPLMPFGSTDKANDAIFFLLPYRIILFAAGAVCGWAMWHDLKPRWKIFPLLTITSTAGALFSVSAFSSLEAWSAAIILIPYTGLLFPNSATDRVGEIRFVRWIARISFQIYLVHWPLIVFWRYWTFRELGVFDMFAIGILSIWGGWALERFVTKTPFASKQVRQFVTTLGVAVFACVSMQTFVLATDGAPFRIPPDRQSLSSIQMREAESAYCGDTHILGDVELGSTPDSPLITCSRIAGEEHIYIWGDSHARHLLPGIAEAFPAVTIDILYFTSCLPQSGIGEYVYNYEGRQALAETCVKRNREALVMFEKMSPTTIILHQYVGYEDDDGATFLDASRKLVDLLEGFGHTVTWVGGVPYPDRLLADCVTVPAIYSDEMLRRRCTGNKTAFNKIVELNSVRAALFQDVYIDIIPQFCLGESSTSCSWVKNSRPLFRDKHHLTVDTSIAIIRAIKNRIKVASDI</sequence>
<dbReference type="RefSeq" id="WP_053998759.1">
    <property type="nucleotide sequence ID" value="NZ_JXMU01000010.1"/>
</dbReference>
<dbReference type="STRING" id="1514904.SU32_07610"/>
<keyword evidence="5" id="KW-1185">Reference proteome</keyword>
<dbReference type="Pfam" id="PF19040">
    <property type="entry name" value="SGNH"/>
    <property type="match status" value="1"/>
</dbReference>
<evidence type="ECO:0000256" key="1">
    <source>
        <dbReference type="SAM" id="Phobius"/>
    </source>
</evidence>
<evidence type="ECO:0000313" key="5">
    <source>
        <dbReference type="Proteomes" id="UP000038011"/>
    </source>
</evidence>
<accession>A0A0N0E7Q7</accession>
<feature type="transmembrane region" description="Helical" evidence="1">
    <location>
        <begin position="74"/>
        <end position="96"/>
    </location>
</feature>
<feature type="transmembrane region" description="Helical" evidence="1">
    <location>
        <begin position="105"/>
        <end position="124"/>
    </location>
</feature>
<feature type="transmembrane region" description="Helical" evidence="1">
    <location>
        <begin position="34"/>
        <end position="54"/>
    </location>
</feature>
<proteinExistence type="predicted"/>
<feature type="domain" description="SGNH" evidence="3">
    <location>
        <begin position="299"/>
        <end position="511"/>
    </location>
</feature>
<feature type="transmembrane region" description="Helical" evidence="1">
    <location>
        <begin position="130"/>
        <end position="148"/>
    </location>
</feature>
<dbReference type="Pfam" id="PF01757">
    <property type="entry name" value="Acyl_transf_3"/>
    <property type="match status" value="1"/>
</dbReference>
<name>A0A0N0E7Q7_9HYPH</name>
<evidence type="ECO:0000259" key="3">
    <source>
        <dbReference type="Pfam" id="PF19040"/>
    </source>
</evidence>
<dbReference type="InterPro" id="IPR043968">
    <property type="entry name" value="SGNH"/>
</dbReference>
<evidence type="ECO:0008006" key="6">
    <source>
        <dbReference type="Google" id="ProtNLM"/>
    </source>
</evidence>
<feature type="transmembrane region" description="Helical" evidence="1">
    <location>
        <begin position="223"/>
        <end position="243"/>
    </location>
</feature>
<dbReference type="PATRIC" id="fig|1514904.3.peg.342"/>
<feature type="transmembrane region" description="Helical" evidence="1">
    <location>
        <begin position="188"/>
        <end position="211"/>
    </location>
</feature>
<dbReference type="GO" id="GO:0009103">
    <property type="term" value="P:lipopolysaccharide biosynthetic process"/>
    <property type="evidence" value="ECO:0007669"/>
    <property type="project" value="TreeGrafter"/>
</dbReference>
<dbReference type="PANTHER" id="PTHR23028">
    <property type="entry name" value="ACETYLTRANSFERASE"/>
    <property type="match status" value="1"/>
</dbReference>
<dbReference type="PANTHER" id="PTHR23028:SF53">
    <property type="entry name" value="ACYL_TRANSF_3 DOMAIN-CONTAINING PROTEIN"/>
    <property type="match status" value="1"/>
</dbReference>
<dbReference type="InterPro" id="IPR002656">
    <property type="entry name" value="Acyl_transf_3_dom"/>
</dbReference>